<dbReference type="PROSITE" id="PS01218">
    <property type="entry name" value="TATC"/>
    <property type="match status" value="1"/>
</dbReference>
<comment type="similarity">
    <text evidence="5">Belongs to the TatC family.</text>
</comment>
<keyword evidence="2 5" id="KW-0812">Transmembrane</keyword>
<evidence type="ECO:0000256" key="5">
    <source>
        <dbReference type="HAMAP-Rule" id="MF_00902"/>
    </source>
</evidence>
<keyword evidence="5" id="KW-0653">Protein transport</keyword>
<organism evidence="6 7">
    <name type="scientific">Alkalimonas cellulosilytica</name>
    <dbReference type="NCBI Taxonomy" id="3058395"/>
    <lineage>
        <taxon>Bacteria</taxon>
        <taxon>Pseudomonadati</taxon>
        <taxon>Pseudomonadota</taxon>
        <taxon>Gammaproteobacteria</taxon>
        <taxon>Alkalimonas</taxon>
    </lineage>
</organism>
<evidence type="ECO:0000313" key="6">
    <source>
        <dbReference type="EMBL" id="MEE2001333.1"/>
    </source>
</evidence>
<keyword evidence="4 5" id="KW-0472">Membrane</keyword>
<dbReference type="Proteomes" id="UP001336314">
    <property type="component" value="Unassembled WGS sequence"/>
</dbReference>
<feature type="transmembrane region" description="Helical" evidence="5">
    <location>
        <begin position="228"/>
        <end position="247"/>
    </location>
</feature>
<dbReference type="PANTHER" id="PTHR30371:SF0">
    <property type="entry name" value="SEC-INDEPENDENT PROTEIN TRANSLOCASE PROTEIN TATC, CHLOROPLASTIC-RELATED"/>
    <property type="match status" value="1"/>
</dbReference>
<keyword evidence="5" id="KW-1003">Cell membrane</keyword>
<feature type="transmembrane region" description="Helical" evidence="5">
    <location>
        <begin position="24"/>
        <end position="42"/>
    </location>
</feature>
<keyword evidence="7" id="KW-1185">Reference proteome</keyword>
<protein>
    <recommendedName>
        <fullName evidence="5">Sec-independent protein translocase protein TatC</fullName>
    </recommendedName>
</protein>
<gene>
    <name evidence="5 6" type="primary">tatC</name>
    <name evidence="6" type="ORF">QWY20_07700</name>
</gene>
<name>A0ABU7J4A7_9GAMM</name>
<keyword evidence="5" id="KW-0813">Transport</keyword>
<sequence>MKDDALDLARAPLLSHLLELRSRLLLCLGIFALTFIGCYLVSEQIYNFLLQPLVQSFDDPNSRRMIFTGLHEAFMTQLKVALFAAMLLTLPFALLQLWRFLAPALYQHERRYTLVLMLSTPLLFLAGAALAYYLVFPLAWEFFLSFETTATEQRIAVQLEARVSEYLHLVMRLVLAFGISFQLPILLFLLAKTGIVTAQGLAESRRYAIVATFAVAAIITPPDLISQIALGTPILLLYELSIVLIRLEQRWQLSRQHKPK</sequence>
<dbReference type="RefSeq" id="WP_330128434.1">
    <property type="nucleotide sequence ID" value="NZ_JAUHLI010000006.1"/>
</dbReference>
<evidence type="ECO:0000256" key="4">
    <source>
        <dbReference type="ARBA" id="ARBA00023136"/>
    </source>
</evidence>
<evidence type="ECO:0000313" key="7">
    <source>
        <dbReference type="Proteomes" id="UP001336314"/>
    </source>
</evidence>
<comment type="caution">
    <text evidence="6">The sequence shown here is derived from an EMBL/GenBank/DDBJ whole genome shotgun (WGS) entry which is preliminary data.</text>
</comment>
<comment type="function">
    <text evidence="5">Part of the twin-arginine translocation (Tat) system that transports large folded proteins containing a characteristic twin-arginine motif in their signal peptide across membranes. Together with TatB, TatC is part of a receptor directly interacting with Tat signal peptides.</text>
</comment>
<feature type="transmembrane region" description="Helical" evidence="5">
    <location>
        <begin position="114"/>
        <end position="135"/>
    </location>
</feature>
<comment type="subcellular location">
    <subcellularLocation>
        <location evidence="5">Cell membrane</location>
        <topology evidence="5">Multi-pass membrane protein</topology>
    </subcellularLocation>
    <subcellularLocation>
        <location evidence="1">Membrane</location>
        <topology evidence="1">Multi-pass membrane protein</topology>
    </subcellularLocation>
</comment>
<evidence type="ECO:0000256" key="1">
    <source>
        <dbReference type="ARBA" id="ARBA00004141"/>
    </source>
</evidence>
<keyword evidence="3 5" id="KW-1133">Transmembrane helix</keyword>
<dbReference type="HAMAP" id="MF_00902">
    <property type="entry name" value="TatC"/>
    <property type="match status" value="1"/>
</dbReference>
<keyword evidence="5" id="KW-0811">Translocation</keyword>
<dbReference type="EMBL" id="JAUHLI010000006">
    <property type="protein sequence ID" value="MEE2001333.1"/>
    <property type="molecule type" value="Genomic_DNA"/>
</dbReference>
<evidence type="ECO:0000256" key="3">
    <source>
        <dbReference type="ARBA" id="ARBA00022989"/>
    </source>
</evidence>
<dbReference type="NCBIfam" id="TIGR00945">
    <property type="entry name" value="tatC"/>
    <property type="match status" value="1"/>
</dbReference>
<dbReference type="PRINTS" id="PR01840">
    <property type="entry name" value="TATCFAMILY"/>
</dbReference>
<feature type="transmembrane region" description="Helical" evidence="5">
    <location>
        <begin position="169"/>
        <end position="192"/>
    </location>
</feature>
<dbReference type="PANTHER" id="PTHR30371">
    <property type="entry name" value="SEC-INDEPENDENT PROTEIN TRANSLOCASE PROTEIN TATC"/>
    <property type="match status" value="1"/>
</dbReference>
<dbReference type="InterPro" id="IPR002033">
    <property type="entry name" value="TatC"/>
</dbReference>
<accession>A0ABU7J4A7</accession>
<reference evidence="6 7" key="1">
    <citation type="submission" date="2023-07" db="EMBL/GenBank/DDBJ databases">
        <title>Alkalimonas sp., MEB108 novel, alkaliphilic bacterium isolated from Lonar Lake, India.</title>
        <authorList>
            <person name="Joshi A."/>
            <person name="Thite S."/>
        </authorList>
    </citation>
    <scope>NUCLEOTIDE SEQUENCE [LARGE SCALE GENOMIC DNA]</scope>
    <source>
        <strain evidence="6 7">MEB108</strain>
    </source>
</reference>
<dbReference type="Pfam" id="PF00902">
    <property type="entry name" value="TatC"/>
    <property type="match status" value="1"/>
</dbReference>
<feature type="transmembrane region" description="Helical" evidence="5">
    <location>
        <begin position="80"/>
        <end position="102"/>
    </location>
</feature>
<proteinExistence type="inferred from homology"/>
<evidence type="ECO:0000256" key="2">
    <source>
        <dbReference type="ARBA" id="ARBA00022692"/>
    </source>
</evidence>
<dbReference type="InterPro" id="IPR019820">
    <property type="entry name" value="Sec-indep_translocase_CS"/>
</dbReference>
<feature type="transmembrane region" description="Helical" evidence="5">
    <location>
        <begin position="204"/>
        <end position="222"/>
    </location>
</feature>
<comment type="subunit">
    <text evidence="5">The Tat system comprises two distinct complexes: a TatABC complex, containing multiple copies of TatA, TatB and TatC subunits, and a separate TatA complex, containing only TatA subunits. Substrates initially bind to the TatABC complex, which probably triggers association of the separate TatA complex to form the active translocon.</text>
</comment>